<reference evidence="1" key="1">
    <citation type="submission" date="2023-10" db="EMBL/GenBank/DDBJ databases">
        <authorList>
            <person name="Rodriguez Cubillos JULIANA M."/>
            <person name="De Vega J."/>
        </authorList>
    </citation>
    <scope>NUCLEOTIDE SEQUENCE</scope>
</reference>
<comment type="caution">
    <text evidence="1">The sequence shown here is derived from an EMBL/GenBank/DDBJ whole genome shotgun (WGS) entry which is preliminary data.</text>
</comment>
<dbReference type="Proteomes" id="UP001177021">
    <property type="component" value="Unassembled WGS sequence"/>
</dbReference>
<gene>
    <name evidence="1" type="ORF">MILVUS5_LOCUS11203</name>
</gene>
<name>A0ACB0JC66_TRIPR</name>
<evidence type="ECO:0000313" key="2">
    <source>
        <dbReference type="Proteomes" id="UP001177021"/>
    </source>
</evidence>
<evidence type="ECO:0000313" key="1">
    <source>
        <dbReference type="EMBL" id="CAJ2641581.1"/>
    </source>
</evidence>
<sequence>MPNFVCRRQPVVTSLYTRRTTQNWLVMRWLVTTQNKGSCSKIAIQVEGPQNVNEESLILQRIAKGRTKLEKLKQENREKELELLMFKALRNNASQLDC</sequence>
<organism evidence="1 2">
    <name type="scientific">Trifolium pratense</name>
    <name type="common">Red clover</name>
    <dbReference type="NCBI Taxonomy" id="57577"/>
    <lineage>
        <taxon>Eukaryota</taxon>
        <taxon>Viridiplantae</taxon>
        <taxon>Streptophyta</taxon>
        <taxon>Embryophyta</taxon>
        <taxon>Tracheophyta</taxon>
        <taxon>Spermatophyta</taxon>
        <taxon>Magnoliopsida</taxon>
        <taxon>eudicotyledons</taxon>
        <taxon>Gunneridae</taxon>
        <taxon>Pentapetalae</taxon>
        <taxon>rosids</taxon>
        <taxon>fabids</taxon>
        <taxon>Fabales</taxon>
        <taxon>Fabaceae</taxon>
        <taxon>Papilionoideae</taxon>
        <taxon>50 kb inversion clade</taxon>
        <taxon>NPAAA clade</taxon>
        <taxon>Hologalegina</taxon>
        <taxon>IRL clade</taxon>
        <taxon>Trifolieae</taxon>
        <taxon>Trifolium</taxon>
    </lineage>
</organism>
<keyword evidence="2" id="KW-1185">Reference proteome</keyword>
<dbReference type="EMBL" id="CASHSV030000024">
    <property type="protein sequence ID" value="CAJ2641581.1"/>
    <property type="molecule type" value="Genomic_DNA"/>
</dbReference>
<proteinExistence type="predicted"/>
<accession>A0ACB0JC66</accession>
<protein>
    <submittedName>
        <fullName evidence="1">Uncharacterized protein</fullName>
    </submittedName>
</protein>